<protein>
    <recommendedName>
        <fullName evidence="3">Thioredoxin domain-containing protein</fullName>
    </recommendedName>
</protein>
<dbReference type="EMBL" id="KK784874">
    <property type="protein sequence ID" value="KDO84167.1"/>
    <property type="molecule type" value="Genomic_DNA"/>
</dbReference>
<evidence type="ECO:0000313" key="1">
    <source>
        <dbReference type="EMBL" id="KDO84168.1"/>
    </source>
</evidence>
<gene>
    <name evidence="1" type="ORF">CISIN_1g0278902mg</name>
</gene>
<dbReference type="PANTHER" id="PTHR47912:SF1">
    <property type="entry name" value="THIOREDOXIN-LIKE 4, CHLOROPLASTIC"/>
    <property type="match status" value="1"/>
</dbReference>
<name>A0A067GWU7_CITSI</name>
<dbReference type="Proteomes" id="UP000027120">
    <property type="component" value="Unassembled WGS sequence"/>
</dbReference>
<proteinExistence type="predicted"/>
<dbReference type="EMBL" id="KK784874">
    <property type="protein sequence ID" value="KDO84168.1"/>
    <property type="molecule type" value="Genomic_DNA"/>
</dbReference>
<dbReference type="InterPro" id="IPR044176">
    <property type="entry name" value="TRL4_chloroplastic"/>
</dbReference>
<dbReference type="AlphaFoldDB" id="A0A067GWU7"/>
<dbReference type="PANTHER" id="PTHR47912">
    <property type="entry name" value="THIOREDOXIN-LIKE 4, CHLOROPLASTIC"/>
    <property type="match status" value="1"/>
</dbReference>
<dbReference type="STRING" id="2711.A0A067GWU7"/>
<keyword evidence="2" id="KW-1185">Reference proteome</keyword>
<organism evidence="1 2">
    <name type="scientific">Citrus sinensis</name>
    <name type="common">Sweet orange</name>
    <name type="synonym">Citrus aurantium var. sinensis</name>
    <dbReference type="NCBI Taxonomy" id="2711"/>
    <lineage>
        <taxon>Eukaryota</taxon>
        <taxon>Viridiplantae</taxon>
        <taxon>Streptophyta</taxon>
        <taxon>Embryophyta</taxon>
        <taxon>Tracheophyta</taxon>
        <taxon>Spermatophyta</taxon>
        <taxon>Magnoliopsida</taxon>
        <taxon>eudicotyledons</taxon>
        <taxon>Gunneridae</taxon>
        <taxon>Pentapetalae</taxon>
        <taxon>rosids</taxon>
        <taxon>malvids</taxon>
        <taxon>Sapindales</taxon>
        <taxon>Rutaceae</taxon>
        <taxon>Aurantioideae</taxon>
        <taxon>Citrus</taxon>
    </lineage>
</organism>
<feature type="non-terminal residue" evidence="1">
    <location>
        <position position="1"/>
    </location>
</feature>
<sequence>TVPLFHFYKNGALVEAFPTRDKERIDAAILKYTSTTSNDN</sequence>
<reference evidence="1 2" key="1">
    <citation type="submission" date="2014-04" db="EMBL/GenBank/DDBJ databases">
        <authorList>
            <consortium name="International Citrus Genome Consortium"/>
            <person name="Gmitter F."/>
            <person name="Chen C."/>
            <person name="Farmerie W."/>
            <person name="Harkins T."/>
            <person name="Desany B."/>
            <person name="Mohiuddin M."/>
            <person name="Kodira C."/>
            <person name="Borodovsky M."/>
            <person name="Lomsadze A."/>
            <person name="Burns P."/>
            <person name="Jenkins J."/>
            <person name="Prochnik S."/>
            <person name="Shu S."/>
            <person name="Chapman J."/>
            <person name="Pitluck S."/>
            <person name="Schmutz J."/>
            <person name="Rokhsar D."/>
        </authorList>
    </citation>
    <scope>NUCLEOTIDE SEQUENCE</scope>
</reference>
<accession>A0A067GWU7</accession>
<evidence type="ECO:0000313" key="2">
    <source>
        <dbReference type="Proteomes" id="UP000027120"/>
    </source>
</evidence>
<evidence type="ECO:0008006" key="3">
    <source>
        <dbReference type="Google" id="ProtNLM"/>
    </source>
</evidence>